<keyword evidence="1" id="KW-0694">RNA-binding</keyword>
<evidence type="ECO:0000313" key="3">
    <source>
        <dbReference type="EMBL" id="TWR26800.1"/>
    </source>
</evidence>
<dbReference type="SMART" id="SM00360">
    <property type="entry name" value="RRM"/>
    <property type="match status" value="1"/>
</dbReference>
<organism evidence="3 4">
    <name type="scientific">Mucilaginibacter achroorhodeus</name>
    <dbReference type="NCBI Taxonomy" id="2599294"/>
    <lineage>
        <taxon>Bacteria</taxon>
        <taxon>Pseudomonadati</taxon>
        <taxon>Bacteroidota</taxon>
        <taxon>Sphingobacteriia</taxon>
        <taxon>Sphingobacteriales</taxon>
        <taxon>Sphingobacteriaceae</taxon>
        <taxon>Mucilaginibacter</taxon>
    </lineage>
</organism>
<dbReference type="EMBL" id="VOEI01000002">
    <property type="protein sequence ID" value="TWR26800.1"/>
    <property type="molecule type" value="Genomic_DNA"/>
</dbReference>
<sequence length="126" mass="13891">MRKLFVSGFPLEITEMELAVLIAPHGDINTIKIVRDKKTGKCKGYAFVEMATAEGATRAAGELDGLNIKDRELTVNINPDTPEQKGALASPVTNSQPVKLVEEARISSRIVKAEIEKPKRPRRPRL</sequence>
<dbReference type="PANTHER" id="PTHR48025:SF1">
    <property type="entry name" value="RRM DOMAIN-CONTAINING PROTEIN"/>
    <property type="match status" value="1"/>
</dbReference>
<dbReference type="Pfam" id="PF00076">
    <property type="entry name" value="RRM_1"/>
    <property type="match status" value="1"/>
</dbReference>
<accession>A0A563U621</accession>
<dbReference type="InterPro" id="IPR000504">
    <property type="entry name" value="RRM_dom"/>
</dbReference>
<dbReference type="PROSITE" id="PS50102">
    <property type="entry name" value="RRM"/>
    <property type="match status" value="1"/>
</dbReference>
<keyword evidence="4" id="KW-1185">Reference proteome</keyword>
<dbReference type="AlphaFoldDB" id="A0A563U621"/>
<dbReference type="PANTHER" id="PTHR48025">
    <property type="entry name" value="OS02G0815200 PROTEIN"/>
    <property type="match status" value="1"/>
</dbReference>
<evidence type="ECO:0000256" key="1">
    <source>
        <dbReference type="ARBA" id="ARBA00022884"/>
    </source>
</evidence>
<reference evidence="3 4" key="1">
    <citation type="submission" date="2019-07" db="EMBL/GenBank/DDBJ databases">
        <authorList>
            <person name="Kim J."/>
        </authorList>
    </citation>
    <scope>NUCLEOTIDE SEQUENCE [LARGE SCALE GENOMIC DNA]</scope>
    <source>
        <strain evidence="3 4">MJ1a</strain>
    </source>
</reference>
<evidence type="ECO:0000259" key="2">
    <source>
        <dbReference type="PROSITE" id="PS50102"/>
    </source>
</evidence>
<dbReference type="RefSeq" id="WP_146269805.1">
    <property type="nucleotide sequence ID" value="NZ_VOEI01000002.1"/>
</dbReference>
<feature type="domain" description="RRM" evidence="2">
    <location>
        <begin position="2"/>
        <end position="80"/>
    </location>
</feature>
<dbReference type="Gene3D" id="3.30.70.330">
    <property type="match status" value="1"/>
</dbReference>
<dbReference type="OrthoDB" id="797376at2"/>
<gene>
    <name evidence="3" type="ORF">FPZ42_07110</name>
</gene>
<dbReference type="InterPro" id="IPR035979">
    <property type="entry name" value="RBD_domain_sf"/>
</dbReference>
<dbReference type="InterPro" id="IPR012677">
    <property type="entry name" value="Nucleotide-bd_a/b_plait_sf"/>
</dbReference>
<proteinExistence type="predicted"/>
<dbReference type="SUPFAM" id="SSF54928">
    <property type="entry name" value="RNA-binding domain, RBD"/>
    <property type="match status" value="1"/>
</dbReference>
<evidence type="ECO:0000313" key="4">
    <source>
        <dbReference type="Proteomes" id="UP000318010"/>
    </source>
</evidence>
<dbReference type="Proteomes" id="UP000318010">
    <property type="component" value="Unassembled WGS sequence"/>
</dbReference>
<protein>
    <submittedName>
        <fullName evidence="3">RNA-binding protein</fullName>
    </submittedName>
</protein>
<comment type="caution">
    <text evidence="3">The sequence shown here is derived from an EMBL/GenBank/DDBJ whole genome shotgun (WGS) entry which is preliminary data.</text>
</comment>
<name>A0A563U621_9SPHI</name>
<dbReference type="GO" id="GO:0003729">
    <property type="term" value="F:mRNA binding"/>
    <property type="evidence" value="ECO:0007669"/>
    <property type="project" value="TreeGrafter"/>
</dbReference>
<dbReference type="InterPro" id="IPR050502">
    <property type="entry name" value="Euk_RNA-bind_prot"/>
</dbReference>